<evidence type="ECO:0000313" key="3">
    <source>
        <dbReference type="Proteomes" id="UP000214720"/>
    </source>
</evidence>
<evidence type="ECO:0000313" key="2">
    <source>
        <dbReference type="EMBL" id="OXC78007.1"/>
    </source>
</evidence>
<feature type="compositionally biased region" description="Low complexity" evidence="1">
    <location>
        <begin position="390"/>
        <end position="417"/>
    </location>
</feature>
<organism evidence="2 3">
    <name type="scientific">Caballeronia sordidicola</name>
    <name type="common">Burkholderia sordidicola</name>
    <dbReference type="NCBI Taxonomy" id="196367"/>
    <lineage>
        <taxon>Bacteria</taxon>
        <taxon>Pseudomonadati</taxon>
        <taxon>Pseudomonadota</taxon>
        <taxon>Betaproteobacteria</taxon>
        <taxon>Burkholderiales</taxon>
        <taxon>Burkholderiaceae</taxon>
        <taxon>Caballeronia</taxon>
    </lineage>
</organism>
<feature type="compositionally biased region" description="Basic residues" evidence="1">
    <location>
        <begin position="308"/>
        <end position="318"/>
    </location>
</feature>
<protein>
    <submittedName>
        <fullName evidence="2">Uncharacterized protein</fullName>
    </submittedName>
</protein>
<proteinExistence type="predicted"/>
<evidence type="ECO:0000256" key="1">
    <source>
        <dbReference type="SAM" id="MobiDB-lite"/>
    </source>
</evidence>
<accession>A0A226X4V3</accession>
<dbReference type="EMBL" id="MTHB01000083">
    <property type="protein sequence ID" value="OXC78007.1"/>
    <property type="molecule type" value="Genomic_DNA"/>
</dbReference>
<feature type="compositionally biased region" description="Polar residues" evidence="1">
    <location>
        <begin position="258"/>
        <end position="273"/>
    </location>
</feature>
<gene>
    <name evidence="2" type="ORF">BSU04_14060</name>
</gene>
<dbReference type="AlphaFoldDB" id="A0A226X4V3"/>
<reference evidence="3" key="1">
    <citation type="submission" date="2017-01" db="EMBL/GenBank/DDBJ databases">
        <title>Genome Analysis of Deinococcus marmoris KOPRI26562.</title>
        <authorList>
            <person name="Kim J.H."/>
            <person name="Oh H.-M."/>
        </authorList>
    </citation>
    <scope>NUCLEOTIDE SEQUENCE [LARGE SCALE GENOMIC DNA]</scope>
    <source>
        <strain evidence="3">PAMC 26633</strain>
    </source>
</reference>
<dbReference type="Proteomes" id="UP000214720">
    <property type="component" value="Unassembled WGS sequence"/>
</dbReference>
<sequence length="436" mass="45670">MVVVQGDLLLPTLFPLAGMPNAVYGEEWTLTGTRPALTEYEIPFYAARFLTAYISALSLRNDRFPYTPASLWGKFKRNDEVNHAEKGVGVPEVHVDAEPQVAEPAPFAFEPFTAPDDRYVKTPAASATANHDHRKQLAGGAIALACAAFIAWALFGTKIGHQDAETQKPKVMLSAIPAIKPTSDSEPVHASGASSATVVVASASPSTGASTAAVVTTSPSASASTAAKTAASVADSAARSTTAAIPALPAVQKPVDFSSANGNSRPPVSTAASMSIKAGDGRTTAPNTVSERATKARSVAQALERHGAKAKAKSKRDAHRYEVMHRRHGHGYQGEPVYRSTGHEAPLTSPGRRTLTRDDTRSNTASSSLSVTDMYNMLAHSAVLDDNSGASRQPARATPRAAAGSPSARSSASDAPSWNSDLSQRRVTDAPSQFSK</sequence>
<comment type="caution">
    <text evidence="2">The sequence shown here is derived from an EMBL/GenBank/DDBJ whole genome shotgun (WGS) entry which is preliminary data.</text>
</comment>
<name>A0A226X4V3_CABSO</name>
<feature type="region of interest" description="Disordered" evidence="1">
    <location>
        <begin position="385"/>
        <end position="436"/>
    </location>
</feature>
<feature type="region of interest" description="Disordered" evidence="1">
    <location>
        <begin position="256"/>
        <end position="368"/>
    </location>
</feature>